<dbReference type="PANTHER" id="PTHR22916">
    <property type="entry name" value="GLYCOSYLTRANSFERASE"/>
    <property type="match status" value="1"/>
</dbReference>
<keyword evidence="3" id="KW-1185">Reference proteome</keyword>
<evidence type="ECO:0000313" key="3">
    <source>
        <dbReference type="Proteomes" id="UP000278632"/>
    </source>
</evidence>
<dbReference type="SUPFAM" id="SSF53448">
    <property type="entry name" value="Nucleotide-diphospho-sugar transferases"/>
    <property type="match status" value="1"/>
</dbReference>
<feature type="domain" description="Glycosyltransferase 2-like" evidence="1">
    <location>
        <begin position="16"/>
        <end position="146"/>
    </location>
</feature>
<dbReference type="Gene3D" id="3.90.550.10">
    <property type="entry name" value="Spore Coat Polysaccharide Biosynthesis Protein SpsA, Chain A"/>
    <property type="match status" value="1"/>
</dbReference>
<dbReference type="InterPro" id="IPR029044">
    <property type="entry name" value="Nucleotide-diphossugar_trans"/>
</dbReference>
<gene>
    <name evidence="2" type="ORF">DMP08_06365</name>
</gene>
<reference evidence="3" key="1">
    <citation type="submission" date="2018-05" db="EMBL/GenBank/DDBJ databases">
        <title>Genome Sequencing of selected type strains of the family Eggerthellaceae.</title>
        <authorList>
            <person name="Danylec N."/>
            <person name="Stoll D.A."/>
            <person name="Doetsch A."/>
            <person name="Huch M."/>
        </authorList>
    </citation>
    <scope>NUCLEOTIDE SEQUENCE [LARGE SCALE GENOMIC DNA]</scope>
    <source>
        <strain evidence="3">DSM 16106</strain>
    </source>
</reference>
<evidence type="ECO:0000259" key="1">
    <source>
        <dbReference type="Pfam" id="PF00535"/>
    </source>
</evidence>
<protein>
    <submittedName>
        <fullName evidence="2">Glycosyl transferase family 2</fullName>
    </submittedName>
</protein>
<dbReference type="AlphaFoldDB" id="A0A3N0BBU1"/>
<accession>A0A3N0BBU1</accession>
<dbReference type="Proteomes" id="UP000278632">
    <property type="component" value="Unassembled WGS sequence"/>
</dbReference>
<proteinExistence type="predicted"/>
<sequence>MVESLPGKGLAPMKFSVIVAAYNVEPYVADCIESLKRQTYCDFEAIVVDDASTDATLQVAKRCAGDDARFVFFKQPENAGQSAARNVGLLHASGEYVLFLDSDDYYRDDALQVVADRVDADDLDQLYFAAQTFYENRTLRRTRYEDQESRTSIHGVMSGVDLYVAFEKTEAFRPSSCLYAVRRSVVEGAGLRFREGIIHEDLLFLMQLMPLPRRAAFLNEPLYRRRMREGSTMTSAFSMRNVDGLFRTQQTLRAWILDHANECSSDFCDAYAARVFHTCEVAARYLFEITEADMNAYRKGLNLQDRVDFDLHILELHKALKGVYDELEGSRTYRLGRLFLAFPSWVKSRVILPQAKKSEQG</sequence>
<dbReference type="GO" id="GO:0016758">
    <property type="term" value="F:hexosyltransferase activity"/>
    <property type="evidence" value="ECO:0007669"/>
    <property type="project" value="UniProtKB-ARBA"/>
</dbReference>
<name>A0A3N0BBU1_9ACTN</name>
<dbReference type="CDD" id="cd00761">
    <property type="entry name" value="Glyco_tranf_GTA_type"/>
    <property type="match status" value="1"/>
</dbReference>
<organism evidence="2 3">
    <name type="scientific">Paraeggerthella hongkongensis</name>
    <dbReference type="NCBI Taxonomy" id="230658"/>
    <lineage>
        <taxon>Bacteria</taxon>
        <taxon>Bacillati</taxon>
        <taxon>Actinomycetota</taxon>
        <taxon>Coriobacteriia</taxon>
        <taxon>Eggerthellales</taxon>
        <taxon>Eggerthellaceae</taxon>
        <taxon>Paraeggerthella</taxon>
    </lineage>
</organism>
<dbReference type="Pfam" id="PF00535">
    <property type="entry name" value="Glycos_transf_2"/>
    <property type="match status" value="1"/>
</dbReference>
<keyword evidence="2" id="KW-0808">Transferase</keyword>
<evidence type="ECO:0000313" key="2">
    <source>
        <dbReference type="EMBL" id="RNL44809.1"/>
    </source>
</evidence>
<dbReference type="PANTHER" id="PTHR22916:SF3">
    <property type="entry name" value="UDP-GLCNAC:BETAGAL BETA-1,3-N-ACETYLGLUCOSAMINYLTRANSFERASE-LIKE PROTEIN 1"/>
    <property type="match status" value="1"/>
</dbReference>
<comment type="caution">
    <text evidence="2">The sequence shown here is derived from an EMBL/GenBank/DDBJ whole genome shotgun (WGS) entry which is preliminary data.</text>
</comment>
<dbReference type="EMBL" id="QICD01000009">
    <property type="protein sequence ID" value="RNL44809.1"/>
    <property type="molecule type" value="Genomic_DNA"/>
</dbReference>
<dbReference type="InterPro" id="IPR001173">
    <property type="entry name" value="Glyco_trans_2-like"/>
</dbReference>